<reference evidence="3" key="2">
    <citation type="submission" date="2025-08" db="UniProtKB">
        <authorList>
            <consortium name="RefSeq"/>
        </authorList>
    </citation>
    <scope>IDENTIFICATION</scope>
    <source>
        <tissue evidence="3">Tongue muscle</tissue>
    </source>
</reference>
<accession>A0ABM4J873</accession>
<reference evidence="2" key="1">
    <citation type="journal article" date="2022" name="J. Hered.">
        <title>A De Novo Chromosome-Level Genome Assembly of the White-Tailed Deer, Odocoileus Virginianus.</title>
        <authorList>
            <person name="London E.W."/>
            <person name="Roca A.L."/>
            <person name="Novakofski J.E."/>
            <person name="Mateus-Pinilla N.E."/>
        </authorList>
    </citation>
    <scope>NUCLEOTIDE SEQUENCE [LARGE SCALE GENOMIC DNA]</scope>
</reference>
<feature type="region of interest" description="Disordered" evidence="1">
    <location>
        <begin position="152"/>
        <end position="319"/>
    </location>
</feature>
<dbReference type="RefSeq" id="XP_070336262.1">
    <property type="nucleotide sequence ID" value="XM_070480161.1"/>
</dbReference>
<name>A0ABM4J873_ODOVR</name>
<evidence type="ECO:0000313" key="3">
    <source>
        <dbReference type="RefSeq" id="XP_070336262.1"/>
    </source>
</evidence>
<dbReference type="GeneID" id="139039412"/>
<protein>
    <submittedName>
        <fullName evidence="3">Uncharacterized protein</fullName>
    </submittedName>
</protein>
<feature type="compositionally biased region" description="Pro residues" evidence="1">
    <location>
        <begin position="292"/>
        <end position="319"/>
    </location>
</feature>
<gene>
    <name evidence="3" type="primary">LOC139039412</name>
</gene>
<evidence type="ECO:0000256" key="1">
    <source>
        <dbReference type="SAM" id="MobiDB-lite"/>
    </source>
</evidence>
<evidence type="ECO:0000313" key="2">
    <source>
        <dbReference type="Proteomes" id="UP001652640"/>
    </source>
</evidence>
<keyword evidence="2" id="KW-1185">Reference proteome</keyword>
<sequence length="319" mass="34294">MWEGQAAEQMMQAILTHYTEHPFPKDVQRFSFNVLIISDKVKGPSTSLCMSNRFSSQASLPKTDTTITRVSVHIPEIQEPKHWNFLDGDEAGPKKPDYLILINSHASAQLPVTMDICAQGFKRETNRAGEDLCPRRFRRANCSLQCRGAGLADAGEWSSGPRSAGCGSRAPASADPRGLRGADRVSSEDSPGHVGSGQPPPPPLAPPPALSSSAFAPRHGRAARACPSRRSPGGRFNPAQLRPPPREHPQWLPLPPPPGPRAASPVQSEEVEESRRVSPKTRNPASRGARPPALPPPLPPSPPPPPPPPPLPGPSSWPF</sequence>
<feature type="compositionally biased region" description="Pro residues" evidence="1">
    <location>
        <begin position="198"/>
        <end position="209"/>
    </location>
</feature>
<proteinExistence type="predicted"/>
<dbReference type="Proteomes" id="UP001652640">
    <property type="component" value="Chromosome 18"/>
</dbReference>
<feature type="compositionally biased region" description="Low complexity" evidence="1">
    <location>
        <begin position="210"/>
        <end position="231"/>
    </location>
</feature>
<feature type="compositionally biased region" description="Basic and acidic residues" evidence="1">
    <location>
        <begin position="177"/>
        <end position="191"/>
    </location>
</feature>
<organism evidence="2 3">
    <name type="scientific">Odocoileus virginianus</name>
    <name type="common">White-tailed deer</name>
    <dbReference type="NCBI Taxonomy" id="9874"/>
    <lineage>
        <taxon>Eukaryota</taxon>
        <taxon>Metazoa</taxon>
        <taxon>Chordata</taxon>
        <taxon>Craniata</taxon>
        <taxon>Vertebrata</taxon>
        <taxon>Euteleostomi</taxon>
        <taxon>Mammalia</taxon>
        <taxon>Eutheria</taxon>
        <taxon>Laurasiatheria</taxon>
        <taxon>Artiodactyla</taxon>
        <taxon>Ruminantia</taxon>
        <taxon>Pecora</taxon>
        <taxon>Cervidae</taxon>
        <taxon>Odocoileinae</taxon>
        <taxon>Odocoileus</taxon>
    </lineage>
</organism>